<organism evidence="2 3">
    <name type="scientific">Ohessyouella blattaphilus</name>
    <dbReference type="NCBI Taxonomy" id="2949333"/>
    <lineage>
        <taxon>Bacteria</taxon>
        <taxon>Bacillati</taxon>
        <taxon>Bacillota</taxon>
        <taxon>Clostridia</taxon>
        <taxon>Lachnospirales</taxon>
        <taxon>Lachnospiraceae</taxon>
        <taxon>Ohessyouella</taxon>
    </lineage>
</organism>
<evidence type="ECO:0000256" key="1">
    <source>
        <dbReference type="SAM" id="Phobius"/>
    </source>
</evidence>
<evidence type="ECO:0000313" key="3">
    <source>
        <dbReference type="Proteomes" id="UP001523565"/>
    </source>
</evidence>
<keyword evidence="3" id="KW-1185">Reference proteome</keyword>
<evidence type="ECO:0000313" key="2">
    <source>
        <dbReference type="EMBL" id="MCP1111611.1"/>
    </source>
</evidence>
<sequence>MRRKGFGLKNVILVILALLLAILITYVLMTYVLPVGALGKWKTTVMYGLVLLFSGILTFVFTWIFNRRR</sequence>
<name>A0ABT1ELN2_9FIRM</name>
<accession>A0ABT1ELN2</accession>
<comment type="caution">
    <text evidence="2">The sequence shown here is derived from an EMBL/GenBank/DDBJ whole genome shotgun (WGS) entry which is preliminary data.</text>
</comment>
<dbReference type="Proteomes" id="UP001523565">
    <property type="component" value="Unassembled WGS sequence"/>
</dbReference>
<keyword evidence="1" id="KW-1133">Transmembrane helix</keyword>
<keyword evidence="1" id="KW-0812">Transmembrane</keyword>
<proteinExistence type="predicted"/>
<dbReference type="EMBL" id="JAMZFV010000070">
    <property type="protein sequence ID" value="MCP1111611.1"/>
    <property type="molecule type" value="Genomic_DNA"/>
</dbReference>
<gene>
    <name evidence="2" type="ORF">NK118_15305</name>
</gene>
<protein>
    <submittedName>
        <fullName evidence="2">Uncharacterized protein</fullName>
    </submittedName>
</protein>
<feature type="transmembrane region" description="Helical" evidence="1">
    <location>
        <begin position="45"/>
        <end position="65"/>
    </location>
</feature>
<feature type="transmembrane region" description="Helical" evidence="1">
    <location>
        <begin position="12"/>
        <end position="33"/>
    </location>
</feature>
<dbReference type="RefSeq" id="WP_262070463.1">
    <property type="nucleotide sequence ID" value="NZ_JAMXOC010000070.1"/>
</dbReference>
<reference evidence="2 3" key="1">
    <citation type="journal article" date="2022" name="Genome Biol. Evol.">
        <title>Host diet, physiology and behaviors set the stage for Lachnospiraceae cladogenesis.</title>
        <authorList>
            <person name="Vera-Ponce De Leon A."/>
            <person name="Schneider M."/>
            <person name="Jahnes B.C."/>
            <person name="Sadowski V."/>
            <person name="Camuy-Velez L.A."/>
            <person name="Duan J."/>
            <person name="Sabree Z.L."/>
        </authorList>
    </citation>
    <scope>NUCLEOTIDE SEQUENCE [LARGE SCALE GENOMIC DNA]</scope>
    <source>
        <strain evidence="2 3">PAL227</strain>
    </source>
</reference>
<keyword evidence="1" id="KW-0472">Membrane</keyword>